<name>A0AAU9Q5M2_9VIBR</name>
<comment type="caution">
    <text evidence="1">The sequence shown here is derived from an EMBL/GenBank/DDBJ whole genome shotgun (WGS) entry which is preliminary data.</text>
</comment>
<reference evidence="1" key="1">
    <citation type="submission" date="2022-01" db="EMBL/GenBank/DDBJ databases">
        <authorList>
            <person name="Lagorce A."/>
        </authorList>
    </citation>
    <scope>NUCLEOTIDE SEQUENCE</scope>
    <source>
        <strain evidence="1">Th15_F1_D04</strain>
    </source>
</reference>
<dbReference type="InterPro" id="IPR029035">
    <property type="entry name" value="DHS-like_NAD/FAD-binding_dom"/>
</dbReference>
<dbReference type="EMBL" id="CAKMTQ010000012">
    <property type="protein sequence ID" value="CAH1527059.1"/>
    <property type="molecule type" value="Genomic_DNA"/>
</dbReference>
<organism evidence="1 2">
    <name type="scientific">Vibrio owensii</name>
    <dbReference type="NCBI Taxonomy" id="696485"/>
    <lineage>
        <taxon>Bacteria</taxon>
        <taxon>Pseudomonadati</taxon>
        <taxon>Pseudomonadota</taxon>
        <taxon>Gammaproteobacteria</taxon>
        <taxon>Vibrionales</taxon>
        <taxon>Vibrionaceae</taxon>
        <taxon>Vibrio</taxon>
    </lineage>
</organism>
<sequence>MENLIDADLFSQVEEHLKCSEQSWLMGAGISFDAKLPLMYPLTNKVKKDLKADNQDVFDKIVVPLFTELPSECHIEHILSHLGDYAALAERSKDKKVSINGVEVKLEELQEAHSLILDSISNVIRSGYVEDKEGNTTEQGTVFKPIVEIDSHKEFIDTLFNHAGAGIYERRKPVNIFTTNYDTLLEDALALNKVPYWDGFSGGAVAHRTQRYGEPVPTNGQRANLIKMHGSIDWFLCEKGHVWRVRDNDRYPKADRRVLIYPQATKYIATQQDPFSAQFDLFRKALNSPNSNVLAVCGYSFGDDHINNEIEFALSKDDNRTVLVAFLECREEIPSCLERWRTSSYGSRVIIASLHGLYVGAKGPFKRKDNDDYDYWWTFEGVTSVLKNGCEV</sequence>
<dbReference type="AlphaFoldDB" id="A0AAU9Q5M2"/>
<proteinExistence type="predicted"/>
<dbReference type="Proteomes" id="UP001295420">
    <property type="component" value="Unassembled WGS sequence"/>
</dbReference>
<dbReference type="Pfam" id="PF13289">
    <property type="entry name" value="SIR2_2"/>
    <property type="match status" value="1"/>
</dbReference>
<protein>
    <submittedName>
        <fullName evidence="1">SIR2_2 domain-containing protein</fullName>
    </submittedName>
</protein>
<accession>A0AAU9Q5M2</accession>
<gene>
    <name evidence="1" type="ORF">THF1D04_20505</name>
</gene>
<dbReference type="RefSeq" id="WP_409930924.1">
    <property type="nucleotide sequence ID" value="NZ_CAKMTQ010000012.1"/>
</dbReference>
<evidence type="ECO:0000313" key="1">
    <source>
        <dbReference type="EMBL" id="CAH1527059.1"/>
    </source>
</evidence>
<dbReference type="SUPFAM" id="SSF52467">
    <property type="entry name" value="DHS-like NAD/FAD-binding domain"/>
    <property type="match status" value="1"/>
</dbReference>
<evidence type="ECO:0000313" key="2">
    <source>
        <dbReference type="Proteomes" id="UP001295420"/>
    </source>
</evidence>